<dbReference type="InterPro" id="IPR036249">
    <property type="entry name" value="Thioredoxin-like_sf"/>
</dbReference>
<sequence length="698" mass="77356">VSNRLAEESSPYLLQHAENPVDWRPWGAEAFDEARRRNVPVLLSIGYSACHWCHVMERESFEDPTTAEVMNESFVNIKVDREERPDVDSVYMKAVQAMTGQGGWPLTAFLTADGEPFFGGTYFPPEPRPNMPSFRQVLQSIRGAYEERREEIVRNAGELKELLEKSSAERTEGPVTQDGEALSGPELLDHSFRFLASRFDPTHGGFGGAPKFPQPVTLEFALRVHKRTGDPEALEMVTRTLHAMARGGIHDHLAGGFHRYSVDARWLVPHFEKMLYDNALLGRLYLNAYQATGDPELRQVAEDTLDHLLTDMCAPTGGFYSALDADSEGEEGTFYVWTPSQVHELLDKEAADLFVRCYDVSEAGNFEKANILHLAHDLVAVAQREGMDVEHLREVLQDARQVLLEARKLREPPFRDEKILANWNGMAIRALAEAGGALGQPRFLEAAVNGLDFLLGSMREDGRLRHSYKDGTARIDAFLEDYAAVGNAILTVYEATLEPRWLDEAAWITERVVDLFWDDSSGLFHDAPKDGEALAVRARDLMDNATPSGNSLAVELLIRSAHLFGDERQGDIAQRVLDREAGFMARFPAAFGRLLAVLDQTVADPVEIAIVGARDDARTIDLLRAALTPYMPNRTIAGTAPGEDLPHKLPVLEGRDPGTEPGPEPVAYVCERYACKAPVSDAAALAAQLSEVGDRKPS</sequence>
<dbReference type="InterPro" id="IPR008928">
    <property type="entry name" value="6-hairpin_glycosidase_sf"/>
</dbReference>
<dbReference type="InterPro" id="IPR012341">
    <property type="entry name" value="6hp_glycosidase-like_sf"/>
</dbReference>
<dbReference type="SUPFAM" id="SSF48208">
    <property type="entry name" value="Six-hairpin glycosidases"/>
    <property type="match status" value="1"/>
</dbReference>
<proteinExistence type="predicted"/>
<feature type="compositionally biased region" description="Basic and acidic residues" evidence="1">
    <location>
        <begin position="163"/>
        <end position="172"/>
    </location>
</feature>
<dbReference type="SUPFAM" id="SSF52833">
    <property type="entry name" value="Thioredoxin-like"/>
    <property type="match status" value="1"/>
</dbReference>
<dbReference type="Pfam" id="PF03190">
    <property type="entry name" value="Thioredox_DsbH"/>
    <property type="match status" value="1"/>
</dbReference>
<reference evidence="3" key="1">
    <citation type="submission" date="2018-05" db="EMBL/GenBank/DDBJ databases">
        <authorList>
            <person name="Lanie J.A."/>
            <person name="Ng W.-L."/>
            <person name="Kazmierczak K.M."/>
            <person name="Andrzejewski T.M."/>
            <person name="Davidsen T.M."/>
            <person name="Wayne K.J."/>
            <person name="Tettelin H."/>
            <person name="Glass J.I."/>
            <person name="Rusch D."/>
            <person name="Podicherti R."/>
            <person name="Tsui H.-C.T."/>
            <person name="Winkler M.E."/>
        </authorList>
    </citation>
    <scope>NUCLEOTIDE SEQUENCE</scope>
</reference>
<dbReference type="CDD" id="cd02955">
    <property type="entry name" value="SSP411"/>
    <property type="match status" value="1"/>
</dbReference>
<evidence type="ECO:0000256" key="1">
    <source>
        <dbReference type="SAM" id="MobiDB-lite"/>
    </source>
</evidence>
<protein>
    <recommendedName>
        <fullName evidence="2">Spermatogenesis-associated protein 20-like TRX domain-containing protein</fullName>
    </recommendedName>
</protein>
<dbReference type="AlphaFoldDB" id="A0A381R1L6"/>
<name>A0A381R1L6_9ZZZZ</name>
<feature type="non-terminal residue" evidence="3">
    <location>
        <position position="1"/>
    </location>
</feature>
<dbReference type="PIRSF" id="PIRSF006402">
    <property type="entry name" value="UCP006402_thioredoxin"/>
    <property type="match status" value="1"/>
</dbReference>
<accession>A0A381R1L6</accession>
<dbReference type="InterPro" id="IPR004879">
    <property type="entry name" value="Ssp411-like_TRX"/>
</dbReference>
<dbReference type="InterPro" id="IPR024705">
    <property type="entry name" value="Ssp411"/>
</dbReference>
<organism evidence="3">
    <name type="scientific">marine metagenome</name>
    <dbReference type="NCBI Taxonomy" id="408172"/>
    <lineage>
        <taxon>unclassified sequences</taxon>
        <taxon>metagenomes</taxon>
        <taxon>ecological metagenomes</taxon>
    </lineage>
</organism>
<feature type="domain" description="Spermatogenesis-associated protein 20-like TRX" evidence="2">
    <location>
        <begin position="3"/>
        <end position="163"/>
    </location>
</feature>
<dbReference type="PANTHER" id="PTHR42899">
    <property type="entry name" value="SPERMATOGENESIS-ASSOCIATED PROTEIN 20"/>
    <property type="match status" value="1"/>
</dbReference>
<dbReference type="EMBL" id="UINC01001605">
    <property type="protein sequence ID" value="SUZ84749.1"/>
    <property type="molecule type" value="Genomic_DNA"/>
</dbReference>
<dbReference type="GO" id="GO:0005975">
    <property type="term" value="P:carbohydrate metabolic process"/>
    <property type="evidence" value="ECO:0007669"/>
    <property type="project" value="InterPro"/>
</dbReference>
<evidence type="ECO:0000259" key="2">
    <source>
        <dbReference type="Pfam" id="PF03190"/>
    </source>
</evidence>
<evidence type="ECO:0000313" key="3">
    <source>
        <dbReference type="EMBL" id="SUZ84749.1"/>
    </source>
</evidence>
<dbReference type="PANTHER" id="PTHR42899:SF1">
    <property type="entry name" value="SPERMATOGENESIS-ASSOCIATED PROTEIN 20"/>
    <property type="match status" value="1"/>
</dbReference>
<feature type="region of interest" description="Disordered" evidence="1">
    <location>
        <begin position="163"/>
        <end position="182"/>
    </location>
</feature>
<gene>
    <name evidence="3" type="ORF">METZ01_LOCUS37603</name>
</gene>
<dbReference type="Gene3D" id="3.40.30.10">
    <property type="entry name" value="Glutaredoxin"/>
    <property type="match status" value="1"/>
</dbReference>
<dbReference type="Gene3D" id="1.50.10.10">
    <property type="match status" value="1"/>
</dbReference>